<dbReference type="Proteomes" id="UP001055811">
    <property type="component" value="Linkage Group LG01"/>
</dbReference>
<name>A0ACB9GXP3_CICIN</name>
<organism evidence="1 2">
    <name type="scientific">Cichorium intybus</name>
    <name type="common">Chicory</name>
    <dbReference type="NCBI Taxonomy" id="13427"/>
    <lineage>
        <taxon>Eukaryota</taxon>
        <taxon>Viridiplantae</taxon>
        <taxon>Streptophyta</taxon>
        <taxon>Embryophyta</taxon>
        <taxon>Tracheophyta</taxon>
        <taxon>Spermatophyta</taxon>
        <taxon>Magnoliopsida</taxon>
        <taxon>eudicotyledons</taxon>
        <taxon>Gunneridae</taxon>
        <taxon>Pentapetalae</taxon>
        <taxon>asterids</taxon>
        <taxon>campanulids</taxon>
        <taxon>Asterales</taxon>
        <taxon>Asteraceae</taxon>
        <taxon>Cichorioideae</taxon>
        <taxon>Cichorieae</taxon>
        <taxon>Cichoriinae</taxon>
        <taxon>Cichorium</taxon>
    </lineage>
</organism>
<gene>
    <name evidence="1" type="ORF">L2E82_00494</name>
</gene>
<protein>
    <submittedName>
        <fullName evidence="1">Uncharacterized protein</fullName>
    </submittedName>
</protein>
<keyword evidence="2" id="KW-1185">Reference proteome</keyword>
<comment type="caution">
    <text evidence="1">The sequence shown here is derived from an EMBL/GenBank/DDBJ whole genome shotgun (WGS) entry which is preliminary data.</text>
</comment>
<proteinExistence type="predicted"/>
<accession>A0ACB9GXP3</accession>
<reference evidence="1 2" key="2">
    <citation type="journal article" date="2022" name="Mol. Ecol. Resour.">
        <title>The genomes of chicory, endive, great burdock and yacon provide insights into Asteraceae paleo-polyploidization history and plant inulin production.</title>
        <authorList>
            <person name="Fan W."/>
            <person name="Wang S."/>
            <person name="Wang H."/>
            <person name="Wang A."/>
            <person name="Jiang F."/>
            <person name="Liu H."/>
            <person name="Zhao H."/>
            <person name="Xu D."/>
            <person name="Zhang Y."/>
        </authorList>
    </citation>
    <scope>NUCLEOTIDE SEQUENCE [LARGE SCALE GENOMIC DNA]</scope>
    <source>
        <strain evidence="2">cv. Punajuju</strain>
        <tissue evidence="1">Leaves</tissue>
    </source>
</reference>
<evidence type="ECO:0000313" key="2">
    <source>
        <dbReference type="Proteomes" id="UP001055811"/>
    </source>
</evidence>
<reference evidence="2" key="1">
    <citation type="journal article" date="2022" name="Mol. Ecol. Resour.">
        <title>The genomes of chicory, endive, great burdock and yacon provide insights into Asteraceae palaeo-polyploidization history and plant inulin production.</title>
        <authorList>
            <person name="Fan W."/>
            <person name="Wang S."/>
            <person name="Wang H."/>
            <person name="Wang A."/>
            <person name="Jiang F."/>
            <person name="Liu H."/>
            <person name="Zhao H."/>
            <person name="Xu D."/>
            <person name="Zhang Y."/>
        </authorList>
    </citation>
    <scope>NUCLEOTIDE SEQUENCE [LARGE SCALE GENOMIC DNA]</scope>
    <source>
        <strain evidence="2">cv. Punajuju</strain>
    </source>
</reference>
<evidence type="ECO:0000313" key="1">
    <source>
        <dbReference type="EMBL" id="KAI3787963.1"/>
    </source>
</evidence>
<dbReference type="EMBL" id="CM042009">
    <property type="protein sequence ID" value="KAI3787963.1"/>
    <property type="molecule type" value="Genomic_DNA"/>
</dbReference>
<sequence>MNINAFKEVEGNSCVELRYVGGMNTLLEFDSKEEMMKLLVEGEHIWKPWFKTLIPWNPSLQLNKRIASIMVYGLSMHAWCEEAFNVIASKWSRVLIPEACDTDNLNLAFGRIGILTDHQGTISSSLQISVDNIIYRINVVEDIFVSNRLNPMLAANGTDEQYDYEDWAPDWGMDAYESDGSDESEDVGSPEFSSVSDWPLSGEGSEDAREENRQDKNVPRESEAGGTPGVAHENVHGNSHVESGKEKETARHIGSESQLNTVRPNSDAAPGPKRVVQHGVSLSGPYSDRPIELGQSLLARSKSKSIDLNTRPKSTSGESRTWVNRARGSHSPVESSPSINQENSQSSAINDNSMKSTQEIEATLEIGEKLGFKFDGNEDRVGRLLKNCGVNNHSQLLCCQSTLEVLGAKLKGSGSGS</sequence>